<evidence type="ECO:0000313" key="1">
    <source>
        <dbReference type="EMBL" id="QDU89771.1"/>
    </source>
</evidence>
<name>A0A518DE66_9BACT</name>
<dbReference type="KEGG" id="pnd:Pla175_31660"/>
<evidence type="ECO:0008006" key="3">
    <source>
        <dbReference type="Google" id="ProtNLM"/>
    </source>
</evidence>
<evidence type="ECO:0000313" key="2">
    <source>
        <dbReference type="Proteomes" id="UP000317429"/>
    </source>
</evidence>
<gene>
    <name evidence="1" type="ORF">Pla175_31660</name>
</gene>
<dbReference type="OrthoDB" id="250975at2"/>
<dbReference type="InterPro" id="IPR018247">
    <property type="entry name" value="EF_Hand_1_Ca_BS"/>
</dbReference>
<dbReference type="PROSITE" id="PS00018">
    <property type="entry name" value="EF_HAND_1"/>
    <property type="match status" value="1"/>
</dbReference>
<dbReference type="Proteomes" id="UP000317429">
    <property type="component" value="Chromosome"/>
</dbReference>
<organism evidence="1 2">
    <name type="scientific">Pirellulimonas nuda</name>
    <dbReference type="NCBI Taxonomy" id="2528009"/>
    <lineage>
        <taxon>Bacteria</taxon>
        <taxon>Pseudomonadati</taxon>
        <taxon>Planctomycetota</taxon>
        <taxon>Planctomycetia</taxon>
        <taxon>Pirellulales</taxon>
        <taxon>Lacipirellulaceae</taxon>
        <taxon>Pirellulimonas</taxon>
    </lineage>
</organism>
<protein>
    <recommendedName>
        <fullName evidence="3">PEP-CTERM protein-sorting domain-containing protein</fullName>
    </recommendedName>
</protein>
<proteinExistence type="predicted"/>
<dbReference type="RefSeq" id="WP_145286942.1">
    <property type="nucleotide sequence ID" value="NZ_CP036291.1"/>
</dbReference>
<keyword evidence="2" id="KW-1185">Reference proteome</keyword>
<sequence length="651" mass="66558">MAIRTYLNISARIRSILLVAGSGVVVLLGLGSNAWGQTDYYFRDPGSNISPLPAPAGPDGDWNIDDNWWDGPGGLNLNFIPDFSQGAGERAIIENGGTAFVNADNGISPGRIILGSAGGTSGRLEVQSGGVLNVMQGSSTNGGITVGSTSGVGMVDVLPGGTLAATGPIAQGNNSANRITVGAASGAAATLTGDSATIRSRLQIFPNAAVSTTGTVTFTGSSNYEVEITGVGSSGKFSAGSSATLGGNLTLNFDGFSPSAGSSWTFLEATTFLGNFASVTSNNANLAFNEAIIVSQAPIGGGRVAMNASVSEVLVLQVDRNTGAVAMTHPGSTAIQLDGYFIGSNGGLLSANPAAWTSLKEGGQLGSDWIEQAQTVNNIGELKIGADANFGSAIPLGNVYNALGGAFGSDADDLQFRYRRASDGAEIPGIVQYTGTKVNNLLLQVDPTGAGDAYLRNTSATTVQIDAYEILSAGGSLSTSGWNSLDEQNATDDVWLEVLDNGPNQLAEVDTEGFVTLAPGASYNLGALFTGGVKDLRFNFLMMGQDAATTGAVIYEAFTPSSTPGDFNEDGFVDAADYTTWRDNLGAASLPNDNGLGVVGTDHYNLWKSQFGQPSVAGAVSGSEVPEPAAWTLCAAALCVLLRRRPARSAS</sequence>
<dbReference type="AlphaFoldDB" id="A0A518DE66"/>
<reference evidence="1 2" key="1">
    <citation type="submission" date="2019-02" db="EMBL/GenBank/DDBJ databases">
        <title>Deep-cultivation of Planctomycetes and their phenomic and genomic characterization uncovers novel biology.</title>
        <authorList>
            <person name="Wiegand S."/>
            <person name="Jogler M."/>
            <person name="Boedeker C."/>
            <person name="Pinto D."/>
            <person name="Vollmers J."/>
            <person name="Rivas-Marin E."/>
            <person name="Kohn T."/>
            <person name="Peeters S.H."/>
            <person name="Heuer A."/>
            <person name="Rast P."/>
            <person name="Oberbeckmann S."/>
            <person name="Bunk B."/>
            <person name="Jeske O."/>
            <person name="Meyerdierks A."/>
            <person name="Storesund J.E."/>
            <person name="Kallscheuer N."/>
            <person name="Luecker S."/>
            <person name="Lage O.M."/>
            <person name="Pohl T."/>
            <person name="Merkel B.J."/>
            <person name="Hornburger P."/>
            <person name="Mueller R.-W."/>
            <person name="Bruemmer F."/>
            <person name="Labrenz M."/>
            <person name="Spormann A.M."/>
            <person name="Op den Camp H."/>
            <person name="Overmann J."/>
            <person name="Amann R."/>
            <person name="Jetten M.S.M."/>
            <person name="Mascher T."/>
            <person name="Medema M.H."/>
            <person name="Devos D.P."/>
            <person name="Kaster A.-K."/>
            <person name="Ovreas L."/>
            <person name="Rohde M."/>
            <person name="Galperin M.Y."/>
            <person name="Jogler C."/>
        </authorList>
    </citation>
    <scope>NUCLEOTIDE SEQUENCE [LARGE SCALE GENOMIC DNA]</scope>
    <source>
        <strain evidence="1 2">Pla175</strain>
    </source>
</reference>
<dbReference type="EMBL" id="CP036291">
    <property type="protein sequence ID" value="QDU89771.1"/>
    <property type="molecule type" value="Genomic_DNA"/>
</dbReference>
<accession>A0A518DE66</accession>